<evidence type="ECO:0000256" key="3">
    <source>
        <dbReference type="ARBA" id="ARBA00022679"/>
    </source>
</evidence>
<dbReference type="InterPro" id="IPR043502">
    <property type="entry name" value="DNA/RNA_pol_sf"/>
</dbReference>
<keyword evidence="4" id="KW-0548">Nucleotidyltransferase</keyword>
<dbReference type="InterPro" id="IPR050240">
    <property type="entry name" value="DNA_pol_type-B"/>
</dbReference>
<dbReference type="SUPFAM" id="SSF56672">
    <property type="entry name" value="DNA/RNA polymerases"/>
    <property type="match status" value="1"/>
</dbReference>
<reference evidence="9 10" key="1">
    <citation type="submission" date="2017-04" db="EMBL/GenBank/DDBJ databases">
        <title>Novel microbial lineages endemic to geothermal iron-oxide mats fill important gaps in the evolutionary history of Archaea.</title>
        <authorList>
            <person name="Jay Z.J."/>
            <person name="Beam J.P."/>
            <person name="Dlakic M."/>
            <person name="Rusch D.B."/>
            <person name="Kozubal M.A."/>
            <person name="Inskeep W.P."/>
        </authorList>
    </citation>
    <scope>NUCLEOTIDE SEQUENCE [LARGE SCALE GENOMIC DNA]</scope>
    <source>
        <strain evidence="9">ECH_B_SAG-F08</strain>
    </source>
</reference>
<organism evidence="9 10">
    <name type="scientific">Candidatus Marsarchaeota G2 archaeon ECH_B_SAG-F08</name>
    <dbReference type="NCBI Taxonomy" id="1978165"/>
    <lineage>
        <taxon>Archaea</taxon>
        <taxon>Candidatus Marsarchaeota</taxon>
        <taxon>Candidatus Marsarchaeota group 2</taxon>
    </lineage>
</organism>
<name>A0A2R6BEY4_9ARCH</name>
<dbReference type="InterPro" id="IPR006172">
    <property type="entry name" value="DNA-dir_DNA_pol_B"/>
</dbReference>
<keyword evidence="6" id="KW-0238">DNA-binding</keyword>
<dbReference type="GO" id="GO:0006261">
    <property type="term" value="P:DNA-templated DNA replication"/>
    <property type="evidence" value="ECO:0007669"/>
    <property type="project" value="TreeGrafter"/>
</dbReference>
<feature type="domain" description="DNA-directed DNA polymerase family B multifunctional" evidence="8">
    <location>
        <begin position="300"/>
        <end position="593"/>
    </location>
</feature>
<dbReference type="GO" id="GO:0003887">
    <property type="term" value="F:DNA-directed DNA polymerase activity"/>
    <property type="evidence" value="ECO:0007669"/>
    <property type="project" value="UniProtKB-KW"/>
</dbReference>
<dbReference type="Proteomes" id="UP000240381">
    <property type="component" value="Unassembled WGS sequence"/>
</dbReference>
<dbReference type="AlphaFoldDB" id="A0A2R6BEY4"/>
<accession>A0A2R6BEY4</accession>
<dbReference type="PANTHER" id="PTHR10322:SF23">
    <property type="entry name" value="DNA POLYMERASE DELTA CATALYTIC SUBUNIT"/>
    <property type="match status" value="1"/>
</dbReference>
<evidence type="ECO:0000256" key="1">
    <source>
        <dbReference type="ARBA" id="ARBA00005755"/>
    </source>
</evidence>
<dbReference type="EC" id="2.7.7.7" evidence="2"/>
<comment type="similarity">
    <text evidence="1">Belongs to the DNA polymerase type-B family.</text>
</comment>
<dbReference type="GO" id="GO:0003677">
    <property type="term" value="F:DNA binding"/>
    <property type="evidence" value="ECO:0007669"/>
    <property type="project" value="UniProtKB-KW"/>
</dbReference>
<dbReference type="InterPro" id="IPR023211">
    <property type="entry name" value="DNA_pol_palm_dom_sf"/>
</dbReference>
<dbReference type="EMBL" id="NEXM01000067">
    <property type="protein sequence ID" value="PSN97204.1"/>
    <property type="molecule type" value="Genomic_DNA"/>
</dbReference>
<dbReference type="SMART" id="SM00486">
    <property type="entry name" value="POLBc"/>
    <property type="match status" value="1"/>
</dbReference>
<evidence type="ECO:0000259" key="8">
    <source>
        <dbReference type="Pfam" id="PF00136"/>
    </source>
</evidence>
<keyword evidence="5" id="KW-0239">DNA-directed DNA polymerase</keyword>
<sequence length="664" mass="76597">MKCELFKGWVLDAKPLEKGVALTLSDGTQRIEVALENACFDLLFKPKKQEIATQLLEHPDVKQHFVEEWFEPPWYTTPTVYRVTLCTCFVFEPPWYTTTTKVIGFVFTSLKSVEKIQKAMLEQAIAEVYGRFPDRITQLFWKLGFPPNTLINSRAEVLENPQTEDYAQPDYSCAEIRFYDCAETFFPLTHAKPTKFSLFVKKAGERFEITKEEITKLGCYITEFENVDVLCYATRYHFLLKEAGANLSSPLVLHRNSPTSEGVEETLVRLVEWSKISYTPLRSLASSSIGKPLTANEARLAHKRRYLIPETQVRLESWKSLDELVTHDKGGLLFRPKAGVYFNVAQLDFRSMYPSLIAKWNISPETVNSPLSVYNVPGTKHLIEFERRGVVPEALEWLIERRERLRALSKERKDKTLELRQRAIKWLLVASFGYLGFRNAKFGKIDAYECVTALARHVMNRALDVAKEMGFRVLHVMVDSIFLQKENMEQKELEELIESVSRKTGLELKLEALYDWVVFSKNRHSFLCSPQRYYGRVVTGELKVKGLECVKRSAPNLIGTTQREALEVLRRARTPCEFFMALKEAKSVFDKTRELIESEGLEPWLFAFCVKGAKRALGRSVDACVWVIKGEEGFYPAQHGYQKIDKKHYLTLLEGAWEQIEPCF</sequence>
<dbReference type="InterPro" id="IPR006134">
    <property type="entry name" value="DNA-dir_DNA_pol_B_multi_dom"/>
</dbReference>
<dbReference type="GO" id="GO:0000166">
    <property type="term" value="F:nucleotide binding"/>
    <property type="evidence" value="ECO:0007669"/>
    <property type="project" value="InterPro"/>
</dbReference>
<proteinExistence type="inferred from homology"/>
<evidence type="ECO:0000313" key="10">
    <source>
        <dbReference type="Proteomes" id="UP000240381"/>
    </source>
</evidence>
<dbReference type="Gene3D" id="3.90.1600.10">
    <property type="entry name" value="Palm domain of DNA polymerase"/>
    <property type="match status" value="1"/>
</dbReference>
<evidence type="ECO:0000256" key="6">
    <source>
        <dbReference type="ARBA" id="ARBA00023125"/>
    </source>
</evidence>
<evidence type="ECO:0000313" key="9">
    <source>
        <dbReference type="EMBL" id="PSN97204.1"/>
    </source>
</evidence>
<evidence type="ECO:0000256" key="5">
    <source>
        <dbReference type="ARBA" id="ARBA00022932"/>
    </source>
</evidence>
<evidence type="ECO:0000256" key="4">
    <source>
        <dbReference type="ARBA" id="ARBA00022695"/>
    </source>
</evidence>
<gene>
    <name evidence="9" type="ORF">B9Q11_04690</name>
</gene>
<protein>
    <recommendedName>
        <fullName evidence="2">DNA-directed DNA polymerase</fullName>
        <ecNumber evidence="2">2.7.7.7</ecNumber>
    </recommendedName>
</protein>
<evidence type="ECO:0000256" key="7">
    <source>
        <dbReference type="ARBA" id="ARBA00049244"/>
    </source>
</evidence>
<dbReference type="Pfam" id="PF00136">
    <property type="entry name" value="DNA_pol_B"/>
    <property type="match status" value="1"/>
</dbReference>
<comment type="catalytic activity">
    <reaction evidence="7">
        <text>DNA(n) + a 2'-deoxyribonucleoside 5'-triphosphate = DNA(n+1) + diphosphate</text>
        <dbReference type="Rhea" id="RHEA:22508"/>
        <dbReference type="Rhea" id="RHEA-COMP:17339"/>
        <dbReference type="Rhea" id="RHEA-COMP:17340"/>
        <dbReference type="ChEBI" id="CHEBI:33019"/>
        <dbReference type="ChEBI" id="CHEBI:61560"/>
        <dbReference type="ChEBI" id="CHEBI:173112"/>
        <dbReference type="EC" id="2.7.7.7"/>
    </reaction>
</comment>
<keyword evidence="3" id="KW-0808">Transferase</keyword>
<dbReference type="Gene3D" id="1.10.287.690">
    <property type="entry name" value="Helix hairpin bin"/>
    <property type="match status" value="1"/>
</dbReference>
<evidence type="ECO:0000256" key="2">
    <source>
        <dbReference type="ARBA" id="ARBA00012417"/>
    </source>
</evidence>
<dbReference type="PANTHER" id="PTHR10322">
    <property type="entry name" value="DNA POLYMERASE CATALYTIC SUBUNIT"/>
    <property type="match status" value="1"/>
</dbReference>
<comment type="caution">
    <text evidence="9">The sequence shown here is derived from an EMBL/GenBank/DDBJ whole genome shotgun (WGS) entry which is preliminary data.</text>
</comment>